<evidence type="ECO:0000313" key="5">
    <source>
        <dbReference type="Proteomes" id="UP000177370"/>
    </source>
</evidence>
<comment type="similarity">
    <text evidence="1">Belongs to the bacterial ribosomal protein bL35 family.</text>
</comment>
<evidence type="ECO:0000313" key="4">
    <source>
        <dbReference type="EMBL" id="OGI64966.1"/>
    </source>
</evidence>
<protein>
    <recommendedName>
        <fullName evidence="6">50S ribosomal protein L35</fullName>
    </recommendedName>
</protein>
<dbReference type="InterPro" id="IPR021137">
    <property type="entry name" value="Ribosomal_bL35-like"/>
</dbReference>
<dbReference type="GO" id="GO:0003735">
    <property type="term" value="F:structural constituent of ribosome"/>
    <property type="evidence" value="ECO:0007669"/>
    <property type="project" value="InterPro"/>
</dbReference>
<name>A0A1F6V658_9BACT</name>
<evidence type="ECO:0000256" key="2">
    <source>
        <dbReference type="ARBA" id="ARBA00022980"/>
    </source>
</evidence>
<keyword evidence="3" id="KW-0687">Ribonucleoprotein</keyword>
<evidence type="ECO:0008006" key="6">
    <source>
        <dbReference type="Google" id="ProtNLM"/>
    </source>
</evidence>
<dbReference type="InterPro" id="IPR037229">
    <property type="entry name" value="Ribosomal_bL35_sf"/>
</dbReference>
<dbReference type="SUPFAM" id="SSF143034">
    <property type="entry name" value="L35p-like"/>
    <property type="match status" value="1"/>
</dbReference>
<dbReference type="Proteomes" id="UP000177370">
    <property type="component" value="Unassembled WGS sequence"/>
</dbReference>
<dbReference type="Gene3D" id="4.10.410.60">
    <property type="match status" value="1"/>
</dbReference>
<gene>
    <name evidence="4" type="ORF">A2647_02100</name>
</gene>
<organism evidence="4 5">
    <name type="scientific">Candidatus Nomurabacteria bacterium RIFCSPHIGHO2_01_FULL_40_24b</name>
    <dbReference type="NCBI Taxonomy" id="1801739"/>
    <lineage>
        <taxon>Bacteria</taxon>
        <taxon>Candidatus Nomuraibacteriota</taxon>
    </lineage>
</organism>
<dbReference type="Pfam" id="PF01632">
    <property type="entry name" value="Ribosomal_L35p"/>
    <property type="match status" value="1"/>
</dbReference>
<reference evidence="4 5" key="1">
    <citation type="journal article" date="2016" name="Nat. Commun.">
        <title>Thousands of microbial genomes shed light on interconnected biogeochemical processes in an aquifer system.</title>
        <authorList>
            <person name="Anantharaman K."/>
            <person name="Brown C.T."/>
            <person name="Hug L.A."/>
            <person name="Sharon I."/>
            <person name="Castelle C.J."/>
            <person name="Probst A.J."/>
            <person name="Thomas B.C."/>
            <person name="Singh A."/>
            <person name="Wilkins M.J."/>
            <person name="Karaoz U."/>
            <person name="Brodie E.L."/>
            <person name="Williams K.H."/>
            <person name="Hubbard S.S."/>
            <person name="Banfield J.F."/>
        </authorList>
    </citation>
    <scope>NUCLEOTIDE SEQUENCE [LARGE SCALE GENOMIC DNA]</scope>
</reference>
<keyword evidence="2" id="KW-0689">Ribosomal protein</keyword>
<dbReference type="AlphaFoldDB" id="A0A1F6V658"/>
<dbReference type="EMBL" id="MFTP01000024">
    <property type="protein sequence ID" value="OGI64966.1"/>
    <property type="molecule type" value="Genomic_DNA"/>
</dbReference>
<dbReference type="GO" id="GO:0006412">
    <property type="term" value="P:translation"/>
    <property type="evidence" value="ECO:0007669"/>
    <property type="project" value="InterPro"/>
</dbReference>
<dbReference type="GO" id="GO:0005840">
    <property type="term" value="C:ribosome"/>
    <property type="evidence" value="ECO:0007669"/>
    <property type="project" value="UniProtKB-KW"/>
</dbReference>
<dbReference type="GO" id="GO:1990904">
    <property type="term" value="C:ribonucleoprotein complex"/>
    <property type="evidence" value="ECO:0007669"/>
    <property type="project" value="UniProtKB-KW"/>
</dbReference>
<proteinExistence type="inferred from homology"/>
<accession>A0A1F6V658</accession>
<sequence>MKRNSYKVYKVEYKYMKGMKTNKSYSKRLKLTKNGKVLSRKPGFNHFNAKQSRTTQLAGRKGQNFIIKSKPRSHLLPFN</sequence>
<comment type="caution">
    <text evidence="4">The sequence shown here is derived from an EMBL/GenBank/DDBJ whole genome shotgun (WGS) entry which is preliminary data.</text>
</comment>
<evidence type="ECO:0000256" key="3">
    <source>
        <dbReference type="ARBA" id="ARBA00023274"/>
    </source>
</evidence>
<evidence type="ECO:0000256" key="1">
    <source>
        <dbReference type="ARBA" id="ARBA00006598"/>
    </source>
</evidence>